<feature type="repeat" description="ANK" evidence="2">
    <location>
        <begin position="853"/>
        <end position="885"/>
    </location>
</feature>
<keyword evidence="1" id="KW-0677">Repeat</keyword>
<evidence type="ECO:0000256" key="2">
    <source>
        <dbReference type="PROSITE-ProRule" id="PRU00023"/>
    </source>
</evidence>
<sequence>MGKRDRMRAWFAPDTTRPAPSRTVPLPPAQQASSPRAPLPPSPSRPTASSGGALASTTSGDPLLEKALARTLERLPKGEKAAFVQASKTIDERTLLSGVRAYDAAHKHDSSFRPHAERLSKFLGLLNRFMGGVAIGIQASPEISSLVVGSVRVVIDLALKFTMYFSRLTDMICTFEDYLGPLAEYAHAADINLVEKTVVNAYANVLDFGWKARRVFVDANGDQRKWTSPRAFMRQHWETFESEFVSIKGDLQHHLDILRHSVQALHFDLSRKAEHARRREEERTEREAFLAWVSNIDFEKVHQDIYAKKHEKTCDWLIREPNYQQWFNSPASSLLWCHGKPGIGKSVLASNVIEDITAKNGLRDDTAICFAYYNYRNMQLRELHQIVAALLKQMCRAMNCIPHNLLKTKHDALSPSLVGNQENFVSLIEDLSQVYVVFDALDECPEREREDILGFITGIVTARIGCHVKVFVTGRNEMDIAKAFEDKQIPTIQIRAKNVATDIETFARSQVEKLQAGEHGKTLYITSVELKEKIVRTLATKAEGMFLWVNLQLDSLCQASKAQKDQVVEDALETLPQGLPDTYVRILERIEDQPSYMRDLALNCLAWMIYARRPLSTRELQIALAINSRCTIPQDLQPDSPRVILEACGNLLEEANGAIRPIHFTVQEFLTTAVQGLLQHAVRTQLLDSNSMHKRLSSACLSYMHLVAFSRPAQRGSRLYLRLRDNIFASYASQNFDYHISECDEIPPDVMKQLERLFQQESTYLAAVLQIKILRDGHDYNTIEQRFDRMQFLVTPATVVYSTSLYNIPAVRQQWVDQTPPTYALHLAASAGLTSAVIRLLEGGCDVNEKDGSGSTSLCYACFNTDLELIQTLLSKGAEINAQGGYYGNALQAASYEGHEQVVKLLLEKNADVNAQGWRLRQRTPRGFL</sequence>
<dbReference type="PANTHER" id="PTHR10039:SF14">
    <property type="entry name" value="NACHT DOMAIN-CONTAINING PROTEIN"/>
    <property type="match status" value="1"/>
</dbReference>
<dbReference type="RefSeq" id="XP_033572650.1">
    <property type="nucleotide sequence ID" value="XM_033712393.1"/>
</dbReference>
<protein>
    <recommendedName>
        <fullName evidence="9">NACHT domain-containing protein</fullName>
    </recommendedName>
</protein>
<name>A0A6A6YA50_9PEZI</name>
<dbReference type="AlphaFoldDB" id="A0A6A6YA50"/>
<dbReference type="Pfam" id="PF12796">
    <property type="entry name" value="Ank_2"/>
    <property type="match status" value="1"/>
</dbReference>
<feature type="repeat" description="ANK" evidence="2">
    <location>
        <begin position="824"/>
        <end position="852"/>
    </location>
</feature>
<evidence type="ECO:0000259" key="4">
    <source>
        <dbReference type="Pfam" id="PF22939"/>
    </source>
</evidence>
<dbReference type="PANTHER" id="PTHR10039">
    <property type="entry name" value="AMELOGENIN"/>
    <property type="match status" value="1"/>
</dbReference>
<dbReference type="PROSITE" id="PS50088">
    <property type="entry name" value="ANK_REPEAT"/>
    <property type="match status" value="3"/>
</dbReference>
<accession>A0A6A6YA50</accession>
<feature type="domain" description="Nephrocystin 3-like N-terminal" evidence="5">
    <location>
        <begin position="313"/>
        <end position="475"/>
    </location>
</feature>
<keyword evidence="2" id="KW-0040">ANK repeat</keyword>
<keyword evidence="7" id="KW-1185">Reference proteome</keyword>
<dbReference type="GeneID" id="54453286"/>
<dbReference type="Proteomes" id="UP000504636">
    <property type="component" value="Unplaced"/>
</dbReference>
<proteinExistence type="predicted"/>
<dbReference type="Pfam" id="PF22939">
    <property type="entry name" value="WHD_GPIID"/>
    <property type="match status" value="1"/>
</dbReference>
<dbReference type="InterPro" id="IPR036770">
    <property type="entry name" value="Ankyrin_rpt-contain_sf"/>
</dbReference>
<organism evidence="6">
    <name type="scientific">Mytilinidion resinicola</name>
    <dbReference type="NCBI Taxonomy" id="574789"/>
    <lineage>
        <taxon>Eukaryota</taxon>
        <taxon>Fungi</taxon>
        <taxon>Dikarya</taxon>
        <taxon>Ascomycota</taxon>
        <taxon>Pezizomycotina</taxon>
        <taxon>Dothideomycetes</taxon>
        <taxon>Pleosporomycetidae</taxon>
        <taxon>Mytilinidiales</taxon>
        <taxon>Mytilinidiaceae</taxon>
        <taxon>Mytilinidion</taxon>
    </lineage>
</organism>
<dbReference type="InterPro" id="IPR002110">
    <property type="entry name" value="Ankyrin_rpt"/>
</dbReference>
<dbReference type="SUPFAM" id="SSF52540">
    <property type="entry name" value="P-loop containing nucleoside triphosphate hydrolases"/>
    <property type="match status" value="1"/>
</dbReference>
<feature type="repeat" description="ANK" evidence="2">
    <location>
        <begin position="886"/>
        <end position="918"/>
    </location>
</feature>
<dbReference type="InterPro" id="IPR054471">
    <property type="entry name" value="GPIID_WHD"/>
</dbReference>
<dbReference type="SMART" id="SM00248">
    <property type="entry name" value="ANK"/>
    <property type="match status" value="3"/>
</dbReference>
<evidence type="ECO:0000313" key="6">
    <source>
        <dbReference type="EMBL" id="KAF2805686.1"/>
    </source>
</evidence>
<dbReference type="Gene3D" id="1.25.40.20">
    <property type="entry name" value="Ankyrin repeat-containing domain"/>
    <property type="match status" value="1"/>
</dbReference>
<gene>
    <name evidence="6 8" type="ORF">BDZ99DRAFT_109722</name>
</gene>
<reference evidence="8" key="3">
    <citation type="submission" date="2025-04" db="UniProtKB">
        <authorList>
            <consortium name="RefSeq"/>
        </authorList>
    </citation>
    <scope>IDENTIFICATION</scope>
    <source>
        <strain evidence="8">CBS 304.34</strain>
    </source>
</reference>
<evidence type="ECO:0000313" key="8">
    <source>
        <dbReference type="RefSeq" id="XP_033572650.1"/>
    </source>
</evidence>
<evidence type="ECO:0000256" key="3">
    <source>
        <dbReference type="SAM" id="MobiDB-lite"/>
    </source>
</evidence>
<dbReference type="OrthoDB" id="4772757at2759"/>
<feature type="compositionally biased region" description="Low complexity" evidence="3">
    <location>
        <begin position="45"/>
        <end position="60"/>
    </location>
</feature>
<dbReference type="SUPFAM" id="SSF48403">
    <property type="entry name" value="Ankyrin repeat"/>
    <property type="match status" value="1"/>
</dbReference>
<dbReference type="InterPro" id="IPR027417">
    <property type="entry name" value="P-loop_NTPase"/>
</dbReference>
<feature type="region of interest" description="Disordered" evidence="3">
    <location>
        <begin position="1"/>
        <end position="60"/>
    </location>
</feature>
<dbReference type="InterPro" id="IPR056884">
    <property type="entry name" value="NPHP3-like_N"/>
</dbReference>
<dbReference type="Gene3D" id="3.40.50.300">
    <property type="entry name" value="P-loop containing nucleotide triphosphate hydrolases"/>
    <property type="match status" value="1"/>
</dbReference>
<reference evidence="6 8" key="1">
    <citation type="journal article" date="2020" name="Stud. Mycol.">
        <title>101 Dothideomycetes genomes: a test case for predicting lifestyles and emergence of pathogens.</title>
        <authorList>
            <person name="Haridas S."/>
            <person name="Albert R."/>
            <person name="Binder M."/>
            <person name="Bloem J."/>
            <person name="Labutti K."/>
            <person name="Salamov A."/>
            <person name="Andreopoulos B."/>
            <person name="Baker S."/>
            <person name="Barry K."/>
            <person name="Bills G."/>
            <person name="Bluhm B."/>
            <person name="Cannon C."/>
            <person name="Castanera R."/>
            <person name="Culley D."/>
            <person name="Daum C."/>
            <person name="Ezra D."/>
            <person name="Gonzalez J."/>
            <person name="Henrissat B."/>
            <person name="Kuo A."/>
            <person name="Liang C."/>
            <person name="Lipzen A."/>
            <person name="Lutzoni F."/>
            <person name="Magnuson J."/>
            <person name="Mondo S."/>
            <person name="Nolan M."/>
            <person name="Ohm R."/>
            <person name="Pangilinan J."/>
            <person name="Park H.-J."/>
            <person name="Ramirez L."/>
            <person name="Alfaro M."/>
            <person name="Sun H."/>
            <person name="Tritt A."/>
            <person name="Yoshinaga Y."/>
            <person name="Zwiers L.-H."/>
            <person name="Turgeon B."/>
            <person name="Goodwin S."/>
            <person name="Spatafora J."/>
            <person name="Crous P."/>
            <person name="Grigoriev I."/>
        </authorList>
    </citation>
    <scope>NUCLEOTIDE SEQUENCE</scope>
    <source>
        <strain evidence="6 8">CBS 304.34</strain>
    </source>
</reference>
<dbReference type="PROSITE" id="PS50297">
    <property type="entry name" value="ANK_REP_REGION"/>
    <property type="match status" value="2"/>
</dbReference>
<reference evidence="8" key="2">
    <citation type="submission" date="2020-04" db="EMBL/GenBank/DDBJ databases">
        <authorList>
            <consortium name="NCBI Genome Project"/>
        </authorList>
    </citation>
    <scope>NUCLEOTIDE SEQUENCE</scope>
    <source>
        <strain evidence="8">CBS 304.34</strain>
    </source>
</reference>
<evidence type="ECO:0000313" key="7">
    <source>
        <dbReference type="Proteomes" id="UP000504636"/>
    </source>
</evidence>
<evidence type="ECO:0008006" key="9">
    <source>
        <dbReference type="Google" id="ProtNLM"/>
    </source>
</evidence>
<evidence type="ECO:0000256" key="1">
    <source>
        <dbReference type="ARBA" id="ARBA00022737"/>
    </source>
</evidence>
<feature type="domain" description="GPI inositol-deacylase winged helix" evidence="4">
    <location>
        <begin position="597"/>
        <end position="672"/>
    </location>
</feature>
<evidence type="ECO:0000259" key="5">
    <source>
        <dbReference type="Pfam" id="PF24883"/>
    </source>
</evidence>
<dbReference type="EMBL" id="MU003709">
    <property type="protein sequence ID" value="KAF2805686.1"/>
    <property type="molecule type" value="Genomic_DNA"/>
</dbReference>
<dbReference type="Pfam" id="PF24883">
    <property type="entry name" value="NPHP3_N"/>
    <property type="match status" value="1"/>
</dbReference>